<keyword evidence="1" id="KW-0784">Thiamine biosynthesis</keyword>
<evidence type="ECO:0000259" key="2">
    <source>
        <dbReference type="Pfam" id="PF03070"/>
    </source>
</evidence>
<dbReference type="SUPFAM" id="SSF48613">
    <property type="entry name" value="Heme oxygenase-like"/>
    <property type="match status" value="1"/>
</dbReference>
<dbReference type="Gene3D" id="1.20.910.10">
    <property type="entry name" value="Heme oxygenase-like"/>
    <property type="match status" value="1"/>
</dbReference>
<dbReference type="EC" id="3.5.99.2" evidence="1"/>
<feature type="domain" description="Thiaminase-2/PQQC" evidence="2">
    <location>
        <begin position="8"/>
        <end position="211"/>
    </location>
</feature>
<dbReference type="InterPro" id="IPR050967">
    <property type="entry name" value="Thiamine_Salvage_TenA"/>
</dbReference>
<dbReference type="CDD" id="cd19365">
    <property type="entry name" value="TenA_C-like"/>
    <property type="match status" value="1"/>
</dbReference>
<protein>
    <recommendedName>
        <fullName evidence="1">Aminopyrimidine aminohydrolase</fullName>
        <ecNumber evidence="1">3.5.99.2</ecNumber>
    </recommendedName>
</protein>
<keyword evidence="1" id="KW-0378">Hydrolase</keyword>
<comment type="pathway">
    <text evidence="1">Cofactor biosynthesis; thiamine diphosphate biosynthesis.</text>
</comment>
<dbReference type="InterPro" id="IPR004305">
    <property type="entry name" value="Thiaminase-2/PQQC"/>
</dbReference>
<dbReference type="PANTHER" id="PTHR43198">
    <property type="entry name" value="BIFUNCTIONAL TH2 PROTEIN"/>
    <property type="match status" value="1"/>
</dbReference>
<dbReference type="InterPro" id="IPR027574">
    <property type="entry name" value="Thiaminase_II"/>
</dbReference>
<evidence type="ECO:0000313" key="4">
    <source>
        <dbReference type="Proteomes" id="UP000292855"/>
    </source>
</evidence>
<dbReference type="UniPathway" id="UPA00060"/>
<sequence length="221" mass="25348">MKWSEQAWKSIEAIYLSILKMPFIKELSNGTLPQNKFQFYMMQDSLYLEHFGRALALIGAKADDIIDALTYMRFAENAIVVENALHEFYFMDFGISDKGSIQPVCHHYIHFLKSTAAFEVAEIAMAATLPCFWIYKNVGDHIIANHRSSDNPYQKWIQTYGGEDFALAVKNAVAICDRVAESATASTRTRMTEAFITASRMEYKFWDAAYKLKTWESESEL</sequence>
<gene>
    <name evidence="3" type="primary">tenA</name>
    <name evidence="3" type="ORF">EWE74_05430</name>
</gene>
<accession>A0A4Q6XWV6</accession>
<keyword evidence="4" id="KW-1185">Reference proteome</keyword>
<comment type="catalytic activity">
    <reaction evidence="1">
        <text>thiamine + H2O = 5-(2-hydroxyethyl)-4-methylthiazole + 4-amino-5-hydroxymethyl-2-methylpyrimidine + H(+)</text>
        <dbReference type="Rhea" id="RHEA:17509"/>
        <dbReference type="ChEBI" id="CHEBI:15377"/>
        <dbReference type="ChEBI" id="CHEBI:15378"/>
        <dbReference type="ChEBI" id="CHEBI:16892"/>
        <dbReference type="ChEBI" id="CHEBI:17957"/>
        <dbReference type="ChEBI" id="CHEBI:18385"/>
        <dbReference type="EC" id="3.5.99.2"/>
    </reaction>
</comment>
<comment type="function">
    <text evidence="1">Catalyzes an amino-pyrimidine hydrolysis reaction at the C5' of the pyrimidine moiety of thiamine compounds, a reaction that is part of a thiamine salvage pathway.</text>
</comment>
<dbReference type="AlphaFoldDB" id="A0A4Q6XWV6"/>
<organism evidence="3 4">
    <name type="scientific">Sphingobacterium corticibacterium</name>
    <dbReference type="NCBI Taxonomy" id="2484746"/>
    <lineage>
        <taxon>Bacteria</taxon>
        <taxon>Pseudomonadati</taxon>
        <taxon>Bacteroidota</taxon>
        <taxon>Sphingobacteriia</taxon>
        <taxon>Sphingobacteriales</taxon>
        <taxon>Sphingobacteriaceae</taxon>
        <taxon>Sphingobacterium</taxon>
    </lineage>
</organism>
<dbReference type="RefSeq" id="WP_130140471.1">
    <property type="nucleotide sequence ID" value="NZ_SGIT01000001.1"/>
</dbReference>
<dbReference type="GO" id="GO:0009228">
    <property type="term" value="P:thiamine biosynthetic process"/>
    <property type="evidence" value="ECO:0007669"/>
    <property type="project" value="UniProtKB-KW"/>
</dbReference>
<dbReference type="InterPro" id="IPR016084">
    <property type="entry name" value="Haem_Oase-like_multi-hlx"/>
</dbReference>
<dbReference type="Proteomes" id="UP000292855">
    <property type="component" value="Unassembled WGS sequence"/>
</dbReference>
<dbReference type="OrthoDB" id="34166at2"/>
<reference evidence="3 4" key="1">
    <citation type="submission" date="2019-02" db="EMBL/GenBank/DDBJ databases">
        <authorList>
            <person name="Li Y."/>
        </authorList>
    </citation>
    <scope>NUCLEOTIDE SEQUENCE [LARGE SCALE GENOMIC DNA]</scope>
    <source>
        <strain evidence="3 4">30C10-4-7</strain>
    </source>
</reference>
<dbReference type="NCBIfam" id="TIGR04306">
    <property type="entry name" value="salvage_TenA"/>
    <property type="match status" value="1"/>
</dbReference>
<dbReference type="PANTHER" id="PTHR43198:SF2">
    <property type="entry name" value="SI:CH1073-67J19.1-RELATED"/>
    <property type="match status" value="1"/>
</dbReference>
<name>A0A4Q6XWV6_9SPHI</name>
<dbReference type="GO" id="GO:0009229">
    <property type="term" value="P:thiamine diphosphate biosynthetic process"/>
    <property type="evidence" value="ECO:0007669"/>
    <property type="project" value="UniProtKB-UniPathway"/>
</dbReference>
<dbReference type="Pfam" id="PF03070">
    <property type="entry name" value="TENA_THI-4"/>
    <property type="match status" value="1"/>
</dbReference>
<comment type="catalytic activity">
    <reaction evidence="1">
        <text>4-amino-5-aminomethyl-2-methylpyrimidine + H2O = 4-amino-5-hydroxymethyl-2-methylpyrimidine + NH4(+)</text>
        <dbReference type="Rhea" id="RHEA:31799"/>
        <dbReference type="ChEBI" id="CHEBI:15377"/>
        <dbReference type="ChEBI" id="CHEBI:16892"/>
        <dbReference type="ChEBI" id="CHEBI:28938"/>
        <dbReference type="ChEBI" id="CHEBI:63416"/>
        <dbReference type="EC" id="3.5.99.2"/>
    </reaction>
</comment>
<comment type="similarity">
    <text evidence="1">Belongs to the TenA family.</text>
</comment>
<dbReference type="GO" id="GO:0005829">
    <property type="term" value="C:cytosol"/>
    <property type="evidence" value="ECO:0007669"/>
    <property type="project" value="TreeGrafter"/>
</dbReference>
<dbReference type="GO" id="GO:0050334">
    <property type="term" value="F:thiaminase activity"/>
    <property type="evidence" value="ECO:0007669"/>
    <property type="project" value="UniProtKB-EC"/>
</dbReference>
<evidence type="ECO:0000256" key="1">
    <source>
        <dbReference type="RuleBase" id="RU363093"/>
    </source>
</evidence>
<dbReference type="EMBL" id="SGIT01000001">
    <property type="protein sequence ID" value="RZF62242.1"/>
    <property type="molecule type" value="Genomic_DNA"/>
</dbReference>
<proteinExistence type="inferred from homology"/>
<evidence type="ECO:0000313" key="3">
    <source>
        <dbReference type="EMBL" id="RZF62242.1"/>
    </source>
</evidence>
<comment type="caution">
    <text evidence="3">The sequence shown here is derived from an EMBL/GenBank/DDBJ whole genome shotgun (WGS) entry which is preliminary data.</text>
</comment>